<dbReference type="RefSeq" id="XP_019750043.1">
    <property type="nucleotide sequence ID" value="XM_019894484.1"/>
</dbReference>
<dbReference type="PANTHER" id="PTHR25462:SF229">
    <property type="entry name" value="TRANSCRIPTION INTERMEDIARY FACTOR 1-BETA"/>
    <property type="match status" value="1"/>
</dbReference>
<dbReference type="Gene3D" id="3.30.40.10">
    <property type="entry name" value="Zinc/RING finger domain, C3HC4 (zinc finger)"/>
    <property type="match status" value="1"/>
</dbReference>
<dbReference type="GO" id="GO:0008270">
    <property type="term" value="F:zinc ion binding"/>
    <property type="evidence" value="ECO:0007669"/>
    <property type="project" value="UniProtKB-KW"/>
</dbReference>
<dbReference type="GO" id="GO:0006513">
    <property type="term" value="P:protein monoubiquitination"/>
    <property type="evidence" value="ECO:0007669"/>
    <property type="project" value="TreeGrafter"/>
</dbReference>
<dbReference type="OMA" id="WRQSPFK"/>
<evidence type="ECO:0000313" key="7">
    <source>
        <dbReference type="Ensembl" id="ENSHCOP00000002304.1"/>
    </source>
</evidence>
<dbReference type="GeneID" id="109530622"/>
<dbReference type="GO" id="GO:0061630">
    <property type="term" value="F:ubiquitin protein ligase activity"/>
    <property type="evidence" value="ECO:0007669"/>
    <property type="project" value="TreeGrafter"/>
</dbReference>
<keyword evidence="8" id="KW-1185">Reference proteome</keyword>
<reference evidence="7" key="1">
    <citation type="submission" date="2025-08" db="UniProtKB">
        <authorList>
            <consortium name="Ensembl"/>
        </authorList>
    </citation>
    <scope>IDENTIFICATION</scope>
</reference>
<evidence type="ECO:0000256" key="3">
    <source>
        <dbReference type="ARBA" id="ARBA00022833"/>
    </source>
</evidence>
<proteinExistence type="predicted"/>
<dbReference type="PANTHER" id="PTHR25462">
    <property type="entry name" value="BONUS, ISOFORM C-RELATED"/>
    <property type="match status" value="1"/>
</dbReference>
<dbReference type="SMART" id="SM00184">
    <property type="entry name" value="RING"/>
    <property type="match status" value="1"/>
</dbReference>
<evidence type="ECO:0000313" key="8">
    <source>
        <dbReference type="Proteomes" id="UP000264820"/>
    </source>
</evidence>
<reference evidence="7" key="2">
    <citation type="submission" date="2025-09" db="UniProtKB">
        <authorList>
            <consortium name="Ensembl"/>
        </authorList>
    </citation>
    <scope>IDENTIFICATION</scope>
</reference>
<protein>
    <submittedName>
        <fullName evidence="7">Tripartite motif containing 13</fullName>
    </submittedName>
</protein>
<dbReference type="SUPFAM" id="SSF57845">
    <property type="entry name" value="B-box zinc-binding domain"/>
    <property type="match status" value="1"/>
</dbReference>
<organism evidence="7 8">
    <name type="scientific">Hippocampus comes</name>
    <name type="common">Tiger tail seahorse</name>
    <dbReference type="NCBI Taxonomy" id="109280"/>
    <lineage>
        <taxon>Eukaryota</taxon>
        <taxon>Metazoa</taxon>
        <taxon>Chordata</taxon>
        <taxon>Craniata</taxon>
        <taxon>Vertebrata</taxon>
        <taxon>Euteleostomi</taxon>
        <taxon>Actinopterygii</taxon>
        <taxon>Neopterygii</taxon>
        <taxon>Teleostei</taxon>
        <taxon>Neoteleostei</taxon>
        <taxon>Acanthomorphata</taxon>
        <taxon>Syngnathiaria</taxon>
        <taxon>Syngnathiformes</taxon>
        <taxon>Syngnathoidei</taxon>
        <taxon>Syngnathidae</taxon>
        <taxon>Hippocampus</taxon>
    </lineage>
</organism>
<sequence>MEQLEEELTCPICCGLFEDPRVLLCSHSFCRKCLEALLESPRGLSFSRSPFRCPTCRKESPHNGANSLQVNYSLRGIVEKYARLKVAPKTGVCAHHTGQPLNMFCATDLRLICGCCATADDHSGHRFCSLEEAYERERRAFEELLRGAEGWPSAGALARLETLRAAKKRALQAVNDDAERASDYFDKLMAALESKKSEILCDFETHRLAVMQAYDPEMTRLRDTLDRQRSALTAAEAFRGVTEPLSFLEHMHDFRQTLAALKEQEEKKKEETPPARTPSEDAGLDVKKWDAVRLGDVDKMTVPHEREEAAVGRSRRSTRWLTLVALAWGLLLAPSTLLLLVPEPVAAAAREHLWEVTGASTQVVGNFIDSAVTYLGSCTLM</sequence>
<evidence type="ECO:0000259" key="5">
    <source>
        <dbReference type="PROSITE" id="PS50089"/>
    </source>
</evidence>
<keyword evidence="1" id="KW-0479">Metal-binding</keyword>
<evidence type="ECO:0000256" key="1">
    <source>
        <dbReference type="ARBA" id="ARBA00022723"/>
    </source>
</evidence>
<dbReference type="InterPro" id="IPR047153">
    <property type="entry name" value="TRIM45/56/19-like"/>
</dbReference>
<dbReference type="Ensembl" id="ENSHCOT00000010642.1">
    <property type="protein sequence ID" value="ENSHCOP00000002304.1"/>
    <property type="gene ID" value="ENSHCOG00000003413.1"/>
</dbReference>
<dbReference type="SUPFAM" id="SSF57850">
    <property type="entry name" value="RING/U-box"/>
    <property type="match status" value="1"/>
</dbReference>
<dbReference type="OrthoDB" id="6105938at2759"/>
<dbReference type="InterPro" id="IPR001841">
    <property type="entry name" value="Znf_RING"/>
</dbReference>
<evidence type="ECO:0000256" key="2">
    <source>
        <dbReference type="ARBA" id="ARBA00022771"/>
    </source>
</evidence>
<feature type="domain" description="RING-type" evidence="5">
    <location>
        <begin position="10"/>
        <end position="57"/>
    </location>
</feature>
<dbReference type="PROSITE" id="PS00518">
    <property type="entry name" value="ZF_RING_1"/>
    <property type="match status" value="1"/>
</dbReference>
<evidence type="ECO:0000256" key="4">
    <source>
        <dbReference type="PROSITE-ProRule" id="PRU00024"/>
    </source>
</evidence>
<feature type="domain" description="B box-type" evidence="6">
    <location>
        <begin position="88"/>
        <end position="130"/>
    </location>
</feature>
<keyword evidence="3" id="KW-0862">Zinc</keyword>
<dbReference type="InterPro" id="IPR017907">
    <property type="entry name" value="Znf_RING_CS"/>
</dbReference>
<dbReference type="SMART" id="SM00336">
    <property type="entry name" value="BBOX"/>
    <property type="match status" value="1"/>
</dbReference>
<dbReference type="Gene3D" id="3.30.160.60">
    <property type="entry name" value="Classic Zinc Finger"/>
    <property type="match status" value="1"/>
</dbReference>
<evidence type="ECO:0000259" key="6">
    <source>
        <dbReference type="PROSITE" id="PS50119"/>
    </source>
</evidence>
<dbReference type="InterPro" id="IPR000315">
    <property type="entry name" value="Znf_B-box"/>
</dbReference>
<dbReference type="InterPro" id="IPR013083">
    <property type="entry name" value="Znf_RING/FYVE/PHD"/>
</dbReference>
<dbReference type="AlphaFoldDB" id="A0A3Q3D4B3"/>
<dbReference type="InterPro" id="IPR018957">
    <property type="entry name" value="Znf_C3HC4_RING-type"/>
</dbReference>
<dbReference type="STRING" id="109280.ENSHCOP00000002304"/>
<name>A0A3Q3D4B3_HIPCM</name>
<dbReference type="Pfam" id="PF00097">
    <property type="entry name" value="zf-C3HC4"/>
    <property type="match status" value="1"/>
</dbReference>
<dbReference type="Proteomes" id="UP000264820">
    <property type="component" value="Unplaced"/>
</dbReference>
<dbReference type="KEGG" id="hcq:109530622"/>
<dbReference type="GeneTree" id="ENSGT00940000159715"/>
<dbReference type="PROSITE" id="PS50119">
    <property type="entry name" value="ZF_BBOX"/>
    <property type="match status" value="1"/>
</dbReference>
<dbReference type="Pfam" id="PF00643">
    <property type="entry name" value="zf-B_box"/>
    <property type="match status" value="1"/>
</dbReference>
<dbReference type="PROSITE" id="PS50089">
    <property type="entry name" value="ZF_RING_2"/>
    <property type="match status" value="1"/>
</dbReference>
<keyword evidence="2 4" id="KW-0863">Zinc-finger</keyword>
<accession>A0A3Q3D4B3</accession>